<dbReference type="RefSeq" id="WP_008189527.1">
    <property type="nucleotide sequence ID" value="NZ_GL890969.1"/>
</dbReference>
<evidence type="ECO:0000313" key="5">
    <source>
        <dbReference type="EMBL" id="EGJ29505.1"/>
    </source>
</evidence>
<evidence type="ECO:0000259" key="2">
    <source>
        <dbReference type="PROSITE" id="PS50110"/>
    </source>
</evidence>
<feature type="domain" description="GGDEF" evidence="4">
    <location>
        <begin position="175"/>
        <end position="308"/>
    </location>
</feature>
<dbReference type="Pfam" id="PF00563">
    <property type="entry name" value="EAL"/>
    <property type="match status" value="1"/>
</dbReference>
<dbReference type="InterPro" id="IPR029787">
    <property type="entry name" value="Nucleotide_cyclase"/>
</dbReference>
<dbReference type="FunFam" id="3.20.20.450:FF:000001">
    <property type="entry name" value="Cyclic di-GMP phosphodiesterase yahA"/>
    <property type="match status" value="1"/>
</dbReference>
<dbReference type="CDD" id="cd01948">
    <property type="entry name" value="EAL"/>
    <property type="match status" value="1"/>
</dbReference>
<dbReference type="InterPro" id="IPR001789">
    <property type="entry name" value="Sig_transdc_resp-reg_receiver"/>
</dbReference>
<dbReference type="Pfam" id="PF00072">
    <property type="entry name" value="Response_reg"/>
    <property type="match status" value="1"/>
</dbReference>
<dbReference type="PROSITE" id="PS50110">
    <property type="entry name" value="RESPONSE_REGULATORY"/>
    <property type="match status" value="1"/>
</dbReference>
<dbReference type="CDD" id="cd17574">
    <property type="entry name" value="REC_OmpR"/>
    <property type="match status" value="1"/>
</dbReference>
<proteinExistence type="predicted"/>
<dbReference type="InterPro" id="IPR043128">
    <property type="entry name" value="Rev_trsase/Diguanyl_cyclase"/>
</dbReference>
<name>F4Y0Z4_9CYAN</name>
<feature type="domain" description="EAL" evidence="3">
    <location>
        <begin position="317"/>
        <end position="571"/>
    </location>
</feature>
<dbReference type="EMBL" id="GL890969">
    <property type="protein sequence ID" value="EGJ29505.1"/>
    <property type="molecule type" value="Genomic_DNA"/>
</dbReference>
<feature type="domain" description="Response regulatory" evidence="2">
    <location>
        <begin position="4"/>
        <end position="120"/>
    </location>
</feature>
<dbReference type="PROSITE" id="PS50887">
    <property type="entry name" value="GGDEF"/>
    <property type="match status" value="1"/>
</dbReference>
<evidence type="ECO:0000256" key="1">
    <source>
        <dbReference type="PROSITE-ProRule" id="PRU00169"/>
    </source>
</evidence>
<dbReference type="Gene3D" id="3.40.50.2300">
    <property type="match status" value="1"/>
</dbReference>
<dbReference type="SMART" id="SM00267">
    <property type="entry name" value="GGDEF"/>
    <property type="match status" value="1"/>
</dbReference>
<dbReference type="PANTHER" id="PTHR44757">
    <property type="entry name" value="DIGUANYLATE CYCLASE DGCP"/>
    <property type="match status" value="1"/>
</dbReference>
<keyword evidence="1" id="KW-0597">Phosphoprotein</keyword>
<accession>F4Y0Z4</accession>
<dbReference type="Pfam" id="PF00990">
    <property type="entry name" value="GGDEF"/>
    <property type="match status" value="1"/>
</dbReference>
<dbReference type="InterPro" id="IPR001633">
    <property type="entry name" value="EAL_dom"/>
</dbReference>
<dbReference type="Proteomes" id="UP000003959">
    <property type="component" value="Unassembled WGS sequence"/>
</dbReference>
<dbReference type="SUPFAM" id="SSF52172">
    <property type="entry name" value="CheY-like"/>
    <property type="match status" value="1"/>
</dbReference>
<dbReference type="InterPro" id="IPR035919">
    <property type="entry name" value="EAL_sf"/>
</dbReference>
<gene>
    <name evidence="5" type="ORF">LYNGBM3L_62990</name>
</gene>
<dbReference type="PROSITE" id="PS50883">
    <property type="entry name" value="EAL"/>
    <property type="match status" value="1"/>
</dbReference>
<sequence>MMRKILVIEDEEFVRENIIELLDAEGFDVIGAENGRVGVNLAKGTIPDLIICDVMMPEMDGYSVLTSLRQDSMMATVPFIFLTAKAAKNDFRQGMELGADDYITKPFTRAELLGSIASRLKKKAAVHKHYNTELQEAKNKLNYLIHHDSLTNLPNRLSLRERFKQVKQHIDDNQKLVTFLCLGLDRFNQVNNNLGHFWGDYLLKFVAENLTNCVDIQGTVARLNGDKFAVIIATAQHKKDVINVVKSILESLYQTIVLDDQEVFITASIGIAIYPRDGEDVEQLLNHANQAMLQAKRHGGDQYQFYTSALNVNSSNHLTLQSSLRYALEREEFQVYYQPQISLETGKIVGAEALLRWHHPELGLIPPAKFIPIAEETGLILSIGEWILQQACQQAKVWQNDGYTSFRIAVNISGRQFNKPEFYHNLVKILQSTELTYRTLELELTESILVKNTETAIRQLNDLKNLGLEIAIDDFGTGYSSLSYLQQFPFDVLKIDQCFVRNIVQKPNQAAITKAIIQMAKSLNLQLIAEGVETQEELDFIYSHKCDRVQGHLISRALPASEFKRLLNSGIGFPLPQVN</sequence>
<dbReference type="NCBIfam" id="TIGR00254">
    <property type="entry name" value="GGDEF"/>
    <property type="match status" value="1"/>
</dbReference>
<dbReference type="SUPFAM" id="SSF55073">
    <property type="entry name" value="Nucleotide cyclase"/>
    <property type="match status" value="1"/>
</dbReference>
<reference evidence="6" key="1">
    <citation type="journal article" date="2011" name="Proc. Natl. Acad. Sci. U.S.A.">
        <title>Genomic insights into the physiology and ecology of the marine filamentous cyanobacterium Lyngbya majuscula.</title>
        <authorList>
            <person name="Jones A.C."/>
            <person name="Monroe E.A."/>
            <person name="Podell S."/>
            <person name="Hess W.R."/>
            <person name="Klages S."/>
            <person name="Esquenazi E."/>
            <person name="Niessen S."/>
            <person name="Hoover H."/>
            <person name="Rothmann M."/>
            <person name="Lasken R.S."/>
            <person name="Yates J.R.III."/>
            <person name="Reinhardt R."/>
            <person name="Kube M."/>
            <person name="Burkart M.D."/>
            <person name="Allen E.E."/>
            <person name="Dorrestein P.C."/>
            <person name="Gerwick W.H."/>
            <person name="Gerwick L."/>
        </authorList>
    </citation>
    <scope>NUCLEOTIDE SEQUENCE [LARGE SCALE GENOMIC DNA]</scope>
    <source>
        <strain evidence="6">3L</strain>
    </source>
</reference>
<dbReference type="Gene3D" id="3.30.70.270">
    <property type="match status" value="1"/>
</dbReference>
<feature type="modified residue" description="4-aspartylphosphate" evidence="1">
    <location>
        <position position="53"/>
    </location>
</feature>
<dbReference type="InterPro" id="IPR000160">
    <property type="entry name" value="GGDEF_dom"/>
</dbReference>
<dbReference type="InterPro" id="IPR052155">
    <property type="entry name" value="Biofilm_reg_signaling"/>
</dbReference>
<dbReference type="AlphaFoldDB" id="F4Y0Z4"/>
<dbReference type="InterPro" id="IPR011006">
    <property type="entry name" value="CheY-like_superfamily"/>
</dbReference>
<evidence type="ECO:0000259" key="3">
    <source>
        <dbReference type="PROSITE" id="PS50883"/>
    </source>
</evidence>
<evidence type="ECO:0000259" key="4">
    <source>
        <dbReference type="PROSITE" id="PS50887"/>
    </source>
</evidence>
<dbReference type="SUPFAM" id="SSF141868">
    <property type="entry name" value="EAL domain-like"/>
    <property type="match status" value="1"/>
</dbReference>
<keyword evidence="6" id="KW-1185">Reference proteome</keyword>
<dbReference type="eggNOG" id="COG5001">
    <property type="taxonomic scope" value="Bacteria"/>
</dbReference>
<dbReference type="SMART" id="SM00448">
    <property type="entry name" value="REC"/>
    <property type="match status" value="1"/>
</dbReference>
<dbReference type="PANTHER" id="PTHR44757:SF2">
    <property type="entry name" value="BIOFILM ARCHITECTURE MAINTENANCE PROTEIN MBAA"/>
    <property type="match status" value="1"/>
</dbReference>
<dbReference type="Gene3D" id="3.20.20.450">
    <property type="entry name" value="EAL domain"/>
    <property type="match status" value="1"/>
</dbReference>
<dbReference type="CDD" id="cd01949">
    <property type="entry name" value="GGDEF"/>
    <property type="match status" value="1"/>
</dbReference>
<dbReference type="HOGENOM" id="CLU_000445_70_50_3"/>
<protein>
    <submittedName>
        <fullName evidence="5">Diguanylate cyclase GGDEF domain protein</fullName>
    </submittedName>
</protein>
<dbReference type="GO" id="GO:0000160">
    <property type="term" value="P:phosphorelay signal transduction system"/>
    <property type="evidence" value="ECO:0007669"/>
    <property type="project" value="InterPro"/>
</dbReference>
<organism evidence="5 6">
    <name type="scientific">Moorena producens 3L</name>
    <dbReference type="NCBI Taxonomy" id="489825"/>
    <lineage>
        <taxon>Bacteria</taxon>
        <taxon>Bacillati</taxon>
        <taxon>Cyanobacteriota</taxon>
        <taxon>Cyanophyceae</taxon>
        <taxon>Coleofasciculales</taxon>
        <taxon>Coleofasciculaceae</taxon>
        <taxon>Moorena</taxon>
    </lineage>
</organism>
<dbReference type="SMART" id="SM00052">
    <property type="entry name" value="EAL"/>
    <property type="match status" value="1"/>
</dbReference>
<evidence type="ECO:0000313" key="6">
    <source>
        <dbReference type="Proteomes" id="UP000003959"/>
    </source>
</evidence>